<dbReference type="AlphaFoldDB" id="A0A699XM05"/>
<reference evidence="2" key="1">
    <citation type="journal article" date="2019" name="Sci. Rep.">
        <title>Draft genome of Tanacetum cinerariifolium, the natural source of mosquito coil.</title>
        <authorList>
            <person name="Yamashiro T."/>
            <person name="Shiraishi A."/>
            <person name="Satake H."/>
            <person name="Nakayama K."/>
        </authorList>
    </citation>
    <scope>NUCLEOTIDE SEQUENCE</scope>
</reference>
<sequence>VPAHDDVDQENVTEEFADDVAQPTSPLPPSPIIPSSPPHQSPRPSPS</sequence>
<organism evidence="2">
    <name type="scientific">Tanacetum cinerariifolium</name>
    <name type="common">Dalmatian daisy</name>
    <name type="synonym">Chrysanthemum cinerariifolium</name>
    <dbReference type="NCBI Taxonomy" id="118510"/>
    <lineage>
        <taxon>Eukaryota</taxon>
        <taxon>Viridiplantae</taxon>
        <taxon>Streptophyta</taxon>
        <taxon>Embryophyta</taxon>
        <taxon>Tracheophyta</taxon>
        <taxon>Spermatophyta</taxon>
        <taxon>Magnoliopsida</taxon>
        <taxon>eudicotyledons</taxon>
        <taxon>Gunneridae</taxon>
        <taxon>Pentapetalae</taxon>
        <taxon>asterids</taxon>
        <taxon>campanulids</taxon>
        <taxon>Asterales</taxon>
        <taxon>Asteraceae</taxon>
        <taxon>Asteroideae</taxon>
        <taxon>Anthemideae</taxon>
        <taxon>Anthemidinae</taxon>
        <taxon>Tanacetum</taxon>
    </lineage>
</organism>
<protein>
    <submittedName>
        <fullName evidence="2">Uncharacterized protein</fullName>
    </submittedName>
</protein>
<feature type="non-terminal residue" evidence="2">
    <location>
        <position position="1"/>
    </location>
</feature>
<evidence type="ECO:0000256" key="1">
    <source>
        <dbReference type="SAM" id="MobiDB-lite"/>
    </source>
</evidence>
<proteinExistence type="predicted"/>
<gene>
    <name evidence="2" type="ORF">Tci_932808</name>
</gene>
<evidence type="ECO:0000313" key="2">
    <source>
        <dbReference type="EMBL" id="GFD60839.1"/>
    </source>
</evidence>
<accession>A0A699XM05</accession>
<comment type="caution">
    <text evidence="2">The sequence shown here is derived from an EMBL/GenBank/DDBJ whole genome shotgun (WGS) entry which is preliminary data.</text>
</comment>
<dbReference type="EMBL" id="BKCJ011883294">
    <property type="protein sequence ID" value="GFD60839.1"/>
    <property type="molecule type" value="Genomic_DNA"/>
</dbReference>
<feature type="compositionally biased region" description="Pro residues" evidence="1">
    <location>
        <begin position="25"/>
        <end position="47"/>
    </location>
</feature>
<name>A0A699XM05_TANCI</name>
<feature type="compositionally biased region" description="Acidic residues" evidence="1">
    <location>
        <begin position="7"/>
        <end position="18"/>
    </location>
</feature>
<feature type="region of interest" description="Disordered" evidence="1">
    <location>
        <begin position="1"/>
        <end position="47"/>
    </location>
</feature>